<protein>
    <submittedName>
        <fullName evidence="1">Uncharacterized protein</fullName>
    </submittedName>
</protein>
<name>A0AAW0AHJ3_9AGAR</name>
<reference evidence="1 2" key="1">
    <citation type="journal article" date="2024" name="J Genomics">
        <title>Draft genome sequencing and assembly of Favolaschia claudopus CIRM-BRFM 2984 isolated from oak limbs.</title>
        <authorList>
            <person name="Navarro D."/>
            <person name="Drula E."/>
            <person name="Chaduli D."/>
            <person name="Cazenave R."/>
            <person name="Ahrendt S."/>
            <person name="Wang J."/>
            <person name="Lipzen A."/>
            <person name="Daum C."/>
            <person name="Barry K."/>
            <person name="Grigoriev I.V."/>
            <person name="Favel A."/>
            <person name="Rosso M.N."/>
            <person name="Martin F."/>
        </authorList>
    </citation>
    <scope>NUCLEOTIDE SEQUENCE [LARGE SCALE GENOMIC DNA]</scope>
    <source>
        <strain evidence="1 2">CIRM-BRFM 2984</strain>
    </source>
</reference>
<dbReference type="AlphaFoldDB" id="A0AAW0AHJ3"/>
<keyword evidence="2" id="KW-1185">Reference proteome</keyword>
<gene>
    <name evidence="1" type="ORF">R3P38DRAFT_3209939</name>
</gene>
<comment type="caution">
    <text evidence="1">The sequence shown here is derived from an EMBL/GenBank/DDBJ whole genome shotgun (WGS) entry which is preliminary data.</text>
</comment>
<proteinExistence type="predicted"/>
<sequence length="259" mass="28956">MHLLYKCPYRRTSRTPPTTTYTLQRRTLLYSPYRPPTPQSNATTMVRNFLITTVPSLASNAASSPSPLTSTTTIARIYRWGLQSIDIESKKCGGYSGNLRGTTTVRFSQFGQMRCVLLHHYPAPSRSLDSPLTFRPLPPIPLPLNPPPFTVVRSTAYLPSTPLRPLRAALSFALRPTYRPPPFPRTPLPPTPPRRTLVRSVACLLSTPLPPYPSSIPDFCTILHFPARQSFALPHCRLFPHCPPLNHLLLYDSLSSPST</sequence>
<organism evidence="1 2">
    <name type="scientific">Favolaschia claudopus</name>
    <dbReference type="NCBI Taxonomy" id="2862362"/>
    <lineage>
        <taxon>Eukaryota</taxon>
        <taxon>Fungi</taxon>
        <taxon>Dikarya</taxon>
        <taxon>Basidiomycota</taxon>
        <taxon>Agaricomycotina</taxon>
        <taxon>Agaricomycetes</taxon>
        <taxon>Agaricomycetidae</taxon>
        <taxon>Agaricales</taxon>
        <taxon>Marasmiineae</taxon>
        <taxon>Mycenaceae</taxon>
        <taxon>Favolaschia</taxon>
    </lineage>
</organism>
<evidence type="ECO:0000313" key="1">
    <source>
        <dbReference type="EMBL" id="KAK7012195.1"/>
    </source>
</evidence>
<accession>A0AAW0AHJ3</accession>
<dbReference type="EMBL" id="JAWWNJ010000066">
    <property type="protein sequence ID" value="KAK7012195.1"/>
    <property type="molecule type" value="Genomic_DNA"/>
</dbReference>
<evidence type="ECO:0000313" key="2">
    <source>
        <dbReference type="Proteomes" id="UP001362999"/>
    </source>
</evidence>
<dbReference type="Proteomes" id="UP001362999">
    <property type="component" value="Unassembled WGS sequence"/>
</dbReference>